<feature type="region of interest" description="Disordered" evidence="1">
    <location>
        <begin position="111"/>
        <end position="157"/>
    </location>
</feature>
<keyword evidence="3" id="KW-1185">Reference proteome</keyword>
<reference evidence="2 3" key="1">
    <citation type="journal article" date="2024" name="Commun. Biol.">
        <title>Comparative genomic analysis of thermophilic fungi reveals convergent evolutionary adaptations and gene losses.</title>
        <authorList>
            <person name="Steindorff A.S."/>
            <person name="Aguilar-Pontes M.V."/>
            <person name="Robinson A.J."/>
            <person name="Andreopoulos B."/>
            <person name="LaButti K."/>
            <person name="Kuo A."/>
            <person name="Mondo S."/>
            <person name="Riley R."/>
            <person name="Otillar R."/>
            <person name="Haridas S."/>
            <person name="Lipzen A."/>
            <person name="Grimwood J."/>
            <person name="Schmutz J."/>
            <person name="Clum A."/>
            <person name="Reid I.D."/>
            <person name="Moisan M.C."/>
            <person name="Butler G."/>
            <person name="Nguyen T.T.M."/>
            <person name="Dewar K."/>
            <person name="Conant G."/>
            <person name="Drula E."/>
            <person name="Henrissat B."/>
            <person name="Hansel C."/>
            <person name="Singer S."/>
            <person name="Hutchinson M.I."/>
            <person name="de Vries R.P."/>
            <person name="Natvig D.O."/>
            <person name="Powell A.J."/>
            <person name="Tsang A."/>
            <person name="Grigoriev I.V."/>
        </authorList>
    </citation>
    <scope>NUCLEOTIDE SEQUENCE [LARGE SCALE GENOMIC DNA]</scope>
    <source>
        <strain evidence="2 3">ATCC 22073</strain>
    </source>
</reference>
<accession>A0ABR4D9N8</accession>
<proteinExistence type="predicted"/>
<gene>
    <name evidence="2" type="ORF">VTJ83DRAFT_6101</name>
</gene>
<comment type="caution">
    <text evidence="2">The sequence shown here is derived from an EMBL/GenBank/DDBJ whole genome shotgun (WGS) entry which is preliminary data.</text>
</comment>
<dbReference type="GeneID" id="98127420"/>
<dbReference type="RefSeq" id="XP_070865476.1">
    <property type="nucleotide sequence ID" value="XM_071012776.1"/>
</dbReference>
<sequence length="170" mass="18839">MLPIGGVSLSALDANAVFLGDKTINNQDVSSQSKEQLEEHRQQRRQQHPEILLYPAPQSSNWWSAATSWLFPSARPDPTMSSCWTYNTTTSNFAPAPTTLREHAISILNPTQHQQQQVEQQEEKQRPADPGLLLSSPGLLGAKEKQPTRSSTGACKHGCGEGPGWTRYCW</sequence>
<organism evidence="2 3">
    <name type="scientific">Remersonia thermophila</name>
    <dbReference type="NCBI Taxonomy" id="72144"/>
    <lineage>
        <taxon>Eukaryota</taxon>
        <taxon>Fungi</taxon>
        <taxon>Dikarya</taxon>
        <taxon>Ascomycota</taxon>
        <taxon>Pezizomycotina</taxon>
        <taxon>Sordariomycetes</taxon>
        <taxon>Sordariomycetidae</taxon>
        <taxon>Sordariales</taxon>
        <taxon>Sordariales incertae sedis</taxon>
        <taxon>Remersonia</taxon>
    </lineage>
</organism>
<evidence type="ECO:0000256" key="1">
    <source>
        <dbReference type="SAM" id="MobiDB-lite"/>
    </source>
</evidence>
<evidence type="ECO:0000313" key="2">
    <source>
        <dbReference type="EMBL" id="KAL2266749.1"/>
    </source>
</evidence>
<feature type="compositionally biased region" description="Low complexity" evidence="1">
    <location>
        <begin position="130"/>
        <end position="141"/>
    </location>
</feature>
<name>A0ABR4D9N8_9PEZI</name>
<dbReference type="EMBL" id="JAZGUE010000005">
    <property type="protein sequence ID" value="KAL2266749.1"/>
    <property type="molecule type" value="Genomic_DNA"/>
</dbReference>
<evidence type="ECO:0000313" key="3">
    <source>
        <dbReference type="Proteomes" id="UP001600064"/>
    </source>
</evidence>
<dbReference type="Proteomes" id="UP001600064">
    <property type="component" value="Unassembled WGS sequence"/>
</dbReference>
<protein>
    <submittedName>
        <fullName evidence="2">Uncharacterized protein</fullName>
    </submittedName>
</protein>